<feature type="transmembrane region" description="Helical" evidence="7">
    <location>
        <begin position="88"/>
        <end position="108"/>
    </location>
</feature>
<evidence type="ECO:0000256" key="1">
    <source>
        <dbReference type="ARBA" id="ARBA00004141"/>
    </source>
</evidence>
<comment type="subcellular location">
    <subcellularLocation>
        <location evidence="1">Membrane</location>
        <topology evidence="1">Multi-pass membrane protein</topology>
    </subcellularLocation>
</comment>
<feature type="transmembrane region" description="Helical" evidence="7">
    <location>
        <begin position="5"/>
        <end position="23"/>
    </location>
</feature>
<dbReference type="InterPro" id="IPR000620">
    <property type="entry name" value="EamA_dom"/>
</dbReference>
<evidence type="ECO:0000259" key="8">
    <source>
        <dbReference type="Pfam" id="PF00892"/>
    </source>
</evidence>
<keyword evidence="3 7" id="KW-0812">Transmembrane</keyword>
<evidence type="ECO:0000256" key="4">
    <source>
        <dbReference type="ARBA" id="ARBA00022989"/>
    </source>
</evidence>
<proteinExistence type="inferred from homology"/>
<feature type="transmembrane region" description="Helical" evidence="7">
    <location>
        <begin position="247"/>
        <end position="266"/>
    </location>
</feature>
<evidence type="ECO:0000256" key="3">
    <source>
        <dbReference type="ARBA" id="ARBA00022692"/>
    </source>
</evidence>
<dbReference type="InterPro" id="IPR050638">
    <property type="entry name" value="AA-Vitamin_Transporters"/>
</dbReference>
<feature type="compositionally biased region" description="Basic and acidic residues" evidence="6">
    <location>
        <begin position="307"/>
        <end position="321"/>
    </location>
</feature>
<feature type="transmembrane region" description="Helical" evidence="7">
    <location>
        <begin position="120"/>
        <end position="138"/>
    </location>
</feature>
<feature type="domain" description="EamA" evidence="8">
    <location>
        <begin position="5"/>
        <end position="135"/>
    </location>
</feature>
<dbReference type="Proteomes" id="UP000032568">
    <property type="component" value="Chromosome"/>
</dbReference>
<evidence type="ECO:0000256" key="2">
    <source>
        <dbReference type="ARBA" id="ARBA00007362"/>
    </source>
</evidence>
<dbReference type="AlphaFoldDB" id="A0AAE9YQB0"/>
<feature type="domain" description="EamA" evidence="8">
    <location>
        <begin position="151"/>
        <end position="286"/>
    </location>
</feature>
<dbReference type="InterPro" id="IPR037185">
    <property type="entry name" value="EmrE-like"/>
</dbReference>
<keyword evidence="10" id="KW-1185">Reference proteome</keyword>
<dbReference type="RefSeq" id="WP_044831333.1">
    <property type="nucleotide sequence ID" value="NZ_CP059735.1"/>
</dbReference>
<dbReference type="Pfam" id="PF00892">
    <property type="entry name" value="EamA"/>
    <property type="match status" value="2"/>
</dbReference>
<accession>A0AAE9YQB0</accession>
<feature type="transmembrane region" description="Helical" evidence="7">
    <location>
        <begin position="63"/>
        <end position="82"/>
    </location>
</feature>
<dbReference type="EMBL" id="CP059735">
    <property type="protein sequence ID" value="WDD98309.1"/>
    <property type="molecule type" value="Genomic_DNA"/>
</dbReference>
<dbReference type="KEGG" id="tact:SG35_024025"/>
<feature type="transmembrane region" description="Helical" evidence="7">
    <location>
        <begin position="184"/>
        <end position="201"/>
    </location>
</feature>
<gene>
    <name evidence="9" type="ORF">SG35_024025</name>
</gene>
<feature type="transmembrane region" description="Helical" evidence="7">
    <location>
        <begin position="144"/>
        <end position="163"/>
    </location>
</feature>
<evidence type="ECO:0000313" key="9">
    <source>
        <dbReference type="EMBL" id="WDD98309.1"/>
    </source>
</evidence>
<evidence type="ECO:0000313" key="10">
    <source>
        <dbReference type="Proteomes" id="UP000032568"/>
    </source>
</evidence>
<feature type="transmembrane region" description="Helical" evidence="7">
    <location>
        <begin position="35"/>
        <end position="51"/>
    </location>
</feature>
<dbReference type="PANTHER" id="PTHR32322">
    <property type="entry name" value="INNER MEMBRANE TRANSPORTER"/>
    <property type="match status" value="1"/>
</dbReference>
<keyword evidence="4 7" id="KW-1133">Transmembrane helix</keyword>
<dbReference type="SUPFAM" id="SSF103481">
    <property type="entry name" value="Multidrug resistance efflux transporter EmrE"/>
    <property type="match status" value="2"/>
</dbReference>
<feature type="compositionally biased region" description="Polar residues" evidence="6">
    <location>
        <begin position="295"/>
        <end position="306"/>
    </location>
</feature>
<evidence type="ECO:0000256" key="7">
    <source>
        <dbReference type="SAM" id="Phobius"/>
    </source>
</evidence>
<organism evidence="9 10">
    <name type="scientific">Thalassomonas actiniarum</name>
    <dbReference type="NCBI Taxonomy" id="485447"/>
    <lineage>
        <taxon>Bacteria</taxon>
        <taxon>Pseudomonadati</taxon>
        <taxon>Pseudomonadota</taxon>
        <taxon>Gammaproteobacteria</taxon>
        <taxon>Alteromonadales</taxon>
        <taxon>Colwelliaceae</taxon>
        <taxon>Thalassomonas</taxon>
    </lineage>
</organism>
<evidence type="ECO:0000256" key="5">
    <source>
        <dbReference type="ARBA" id="ARBA00023136"/>
    </source>
</evidence>
<comment type="similarity">
    <text evidence="2">Belongs to the EamA transporter family.</text>
</comment>
<name>A0AAE9YQB0_9GAMM</name>
<dbReference type="PANTHER" id="PTHR32322:SF2">
    <property type="entry name" value="EAMA DOMAIN-CONTAINING PROTEIN"/>
    <property type="match status" value="1"/>
</dbReference>
<reference evidence="9 10" key="1">
    <citation type="journal article" date="2015" name="Genome Announc.">
        <title>Draft Genome Sequences of Marine Isolates of Thalassomonas viridans and Thalassomonas actiniarum.</title>
        <authorList>
            <person name="Olonade I."/>
            <person name="van Zyl L.J."/>
            <person name="Trindade M."/>
        </authorList>
    </citation>
    <scope>NUCLEOTIDE SEQUENCE [LARGE SCALE GENOMIC DNA]</scope>
    <source>
        <strain evidence="9 10">A5K-106</strain>
    </source>
</reference>
<evidence type="ECO:0000256" key="6">
    <source>
        <dbReference type="SAM" id="MobiDB-lite"/>
    </source>
</evidence>
<dbReference type="GO" id="GO:0016020">
    <property type="term" value="C:membrane"/>
    <property type="evidence" value="ECO:0007669"/>
    <property type="project" value="UniProtKB-SubCell"/>
</dbReference>
<sequence>MNNTLLYVLTVLIWGSTWIAINYQLGEVAPETSLVYRFGLAALVLFLFCRMKNLPLAFTLRQHAQLIAFGVCLFGVNYYFLYLAQQHINSALTCIGFSTMMIVNILNARLWYKTKITKQVYYGAALGLFGIITLFWPQINDIDIGANTLLGLSLCLIGTVFASSGNMLSIKNQQMKLPVMQSNAWGMAYGTAFMAVLALVRGVEFNFSLTLPYVGSLLYLSIFGSVIAFGCYLTLLGRIGAHKASYATVMFPAVAVVISTFVEGFVWDLTTVIGFVCIMLGNLVVLSPAKQGAKNQADSTSHQQHISQEEVAKEEMTPAKA</sequence>
<feature type="transmembrane region" description="Helical" evidence="7">
    <location>
        <begin position="272"/>
        <end position="289"/>
    </location>
</feature>
<reference evidence="9 10" key="2">
    <citation type="journal article" date="2022" name="Mar. Drugs">
        <title>Bioassay-Guided Fractionation Leads to the Detection of Cholic Acid Generated by the Rare Thalassomonas sp.</title>
        <authorList>
            <person name="Pheiffer F."/>
            <person name="Schneider Y.K."/>
            <person name="Hansen E.H."/>
            <person name="Andersen J.H."/>
            <person name="Isaksson J."/>
            <person name="Busche T."/>
            <person name="R C."/>
            <person name="Kalinowski J."/>
            <person name="Zyl L.V."/>
            <person name="Trindade M."/>
        </authorList>
    </citation>
    <scope>NUCLEOTIDE SEQUENCE [LARGE SCALE GENOMIC DNA]</scope>
    <source>
        <strain evidence="9 10">A5K-106</strain>
    </source>
</reference>
<feature type="region of interest" description="Disordered" evidence="6">
    <location>
        <begin position="295"/>
        <end position="321"/>
    </location>
</feature>
<keyword evidence="5 7" id="KW-0472">Membrane</keyword>
<protein>
    <submittedName>
        <fullName evidence="9">DMT family transporter</fullName>
    </submittedName>
</protein>
<feature type="transmembrane region" description="Helical" evidence="7">
    <location>
        <begin position="213"/>
        <end position="235"/>
    </location>
</feature>